<feature type="compositionally biased region" description="Polar residues" evidence="1">
    <location>
        <begin position="54"/>
        <end position="63"/>
    </location>
</feature>
<accession>A0A3E0K1R1</accession>
<name>A0A3E0K1R1_9BACI</name>
<feature type="region of interest" description="Disordered" evidence="1">
    <location>
        <begin position="44"/>
        <end position="70"/>
    </location>
</feature>
<dbReference type="Proteomes" id="UP000257014">
    <property type="component" value="Unassembled WGS sequence"/>
</dbReference>
<dbReference type="AlphaFoldDB" id="A0A3E0K1R1"/>
<dbReference type="EMBL" id="QEWE01000023">
    <property type="protein sequence ID" value="REJ26950.1"/>
    <property type="molecule type" value="Genomic_DNA"/>
</dbReference>
<reference evidence="2 3" key="1">
    <citation type="submission" date="2018-03" db="EMBL/GenBank/DDBJ databases">
        <authorList>
            <person name="Keele B.F."/>
        </authorList>
    </citation>
    <scope>NUCLEOTIDE SEQUENCE [LARGE SCALE GENOMIC DNA]</scope>
    <source>
        <strain evidence="2">ZCTH4_d</strain>
    </source>
</reference>
<sequence>MKKTGVSPFFVRYWILDNVPGRSLAPGKNPVRRAEPGRMDQEADRLPFAGENGPFSQSLSFSLNPFRKRG</sequence>
<evidence type="ECO:0000256" key="1">
    <source>
        <dbReference type="SAM" id="MobiDB-lite"/>
    </source>
</evidence>
<protein>
    <submittedName>
        <fullName evidence="2">Uncharacterized protein</fullName>
    </submittedName>
</protein>
<organism evidence="2 3">
    <name type="scientific">Caldibacillus debilis</name>
    <dbReference type="NCBI Taxonomy" id="301148"/>
    <lineage>
        <taxon>Bacteria</taxon>
        <taxon>Bacillati</taxon>
        <taxon>Bacillota</taxon>
        <taxon>Bacilli</taxon>
        <taxon>Bacillales</taxon>
        <taxon>Bacillaceae</taxon>
        <taxon>Caldibacillus</taxon>
    </lineage>
</organism>
<evidence type="ECO:0000313" key="3">
    <source>
        <dbReference type="Proteomes" id="UP000257014"/>
    </source>
</evidence>
<comment type="caution">
    <text evidence="2">The sequence shown here is derived from an EMBL/GenBank/DDBJ whole genome shotgun (WGS) entry which is preliminary data.</text>
</comment>
<evidence type="ECO:0000313" key="2">
    <source>
        <dbReference type="EMBL" id="REJ26950.1"/>
    </source>
</evidence>
<gene>
    <name evidence="2" type="ORF">C6P37_12855</name>
</gene>
<proteinExistence type="predicted"/>